<sequence length="59" mass="6160">MLKKLKGLIVEEQGQGMTEYGLILGAIAVAVIAIIALFGPRITAMFTDTLDSIDPPAGS</sequence>
<keyword evidence="1" id="KW-1133">Transmembrane helix</keyword>
<dbReference type="EMBL" id="SLWV01000004">
    <property type="protein sequence ID" value="TCO78688.1"/>
    <property type="molecule type" value="Genomic_DNA"/>
</dbReference>
<protein>
    <submittedName>
        <fullName evidence="2">Pilus assembly protein Flp/PilA</fullName>
    </submittedName>
</protein>
<evidence type="ECO:0000256" key="1">
    <source>
        <dbReference type="SAM" id="Phobius"/>
    </source>
</evidence>
<keyword evidence="1" id="KW-0472">Membrane</keyword>
<dbReference type="AlphaFoldDB" id="A0A4R2L7N1"/>
<proteinExistence type="predicted"/>
<dbReference type="RefSeq" id="WP_132243183.1">
    <property type="nucleotide sequence ID" value="NZ_SLWV01000004.1"/>
</dbReference>
<comment type="caution">
    <text evidence="2">The sequence shown here is derived from an EMBL/GenBank/DDBJ whole genome shotgun (WGS) entry which is preliminary data.</text>
</comment>
<accession>A0A4R2L7N1</accession>
<name>A0A4R2L7N1_9FIRM</name>
<keyword evidence="1" id="KW-0812">Transmembrane</keyword>
<evidence type="ECO:0000313" key="3">
    <source>
        <dbReference type="Proteomes" id="UP000294919"/>
    </source>
</evidence>
<dbReference type="Proteomes" id="UP000294919">
    <property type="component" value="Unassembled WGS sequence"/>
</dbReference>
<evidence type="ECO:0000313" key="2">
    <source>
        <dbReference type="EMBL" id="TCO78688.1"/>
    </source>
</evidence>
<keyword evidence="3" id="KW-1185">Reference proteome</keyword>
<feature type="transmembrane region" description="Helical" evidence="1">
    <location>
        <begin position="20"/>
        <end position="39"/>
    </location>
</feature>
<organism evidence="2 3">
    <name type="scientific">Marinisporobacter balticus</name>
    <dbReference type="NCBI Taxonomy" id="2018667"/>
    <lineage>
        <taxon>Bacteria</taxon>
        <taxon>Bacillati</taxon>
        <taxon>Bacillota</taxon>
        <taxon>Clostridia</taxon>
        <taxon>Peptostreptococcales</taxon>
        <taxon>Thermotaleaceae</taxon>
        <taxon>Marinisporobacter</taxon>
    </lineage>
</organism>
<reference evidence="2 3" key="1">
    <citation type="submission" date="2019-03" db="EMBL/GenBank/DDBJ databases">
        <title>Genomic Encyclopedia of Type Strains, Phase IV (KMG-IV): sequencing the most valuable type-strain genomes for metagenomic binning, comparative biology and taxonomic classification.</title>
        <authorList>
            <person name="Goeker M."/>
        </authorList>
    </citation>
    <scope>NUCLEOTIDE SEQUENCE [LARGE SCALE GENOMIC DNA]</scope>
    <source>
        <strain evidence="2 3">DSM 102940</strain>
    </source>
</reference>
<gene>
    <name evidence="2" type="ORF">EV214_10471</name>
</gene>